<dbReference type="OrthoDB" id="551053at2759"/>
<evidence type="ECO:0000313" key="2">
    <source>
        <dbReference type="EMBL" id="KNC24875.1"/>
    </source>
</evidence>
<dbReference type="AlphaFoldDB" id="A0A0L0BXY7"/>
<gene>
    <name evidence="2" type="ORF">FF38_07875</name>
</gene>
<dbReference type="STRING" id="7375.A0A0L0BXY7"/>
<feature type="coiled-coil region" evidence="1">
    <location>
        <begin position="390"/>
        <end position="417"/>
    </location>
</feature>
<dbReference type="EMBL" id="JRES01001168">
    <property type="protein sequence ID" value="KNC24875.1"/>
    <property type="molecule type" value="Genomic_DNA"/>
</dbReference>
<dbReference type="Proteomes" id="UP000037069">
    <property type="component" value="Unassembled WGS sequence"/>
</dbReference>
<dbReference type="OMA" id="REDNQAK"/>
<feature type="coiled-coil region" evidence="1">
    <location>
        <begin position="61"/>
        <end position="238"/>
    </location>
</feature>
<sequence>MQNEQQQLQKQIREIVAENNRINTHLEVLKSATNTIASSALKTTGDSRDDASREKLTNEAFQNVKKQIDYLQAENNDLRSLNKTFQKTIDNLEKEIQNYRNQLFNTTSVCEVKHKFATAIKLLESTIISQKNELKEQSQTIENLFEQKKLLRDRIENVEKSLEDKTKELEKLAGSKESIDKLQEQLIETERHNKELQKSLKISRQALEERLKREQSALQKVQEALNIAEAAVADKKEALKRERVVKEECDNIASTIGQVMDEAARKVEKDMEAIKNKYIVKEKLLNEEKSKLNSEIQNQKKFIQILDTRCNRFQQKYKDAIKENANLSDQLEQTSKTLYEMEEKLKQLEFQNQQANFQKRTADQESEIQNYVKTNRVLKERYKSFLNDLTENFEKKIYNLQDEVARLKAENQAFKLQKNS</sequence>
<accession>A0A0L0BXY7</accession>
<name>A0A0L0BXY7_LUCCU</name>
<proteinExistence type="predicted"/>
<evidence type="ECO:0000313" key="3">
    <source>
        <dbReference type="Proteomes" id="UP000037069"/>
    </source>
</evidence>
<evidence type="ECO:0000256" key="1">
    <source>
        <dbReference type="SAM" id="Coils"/>
    </source>
</evidence>
<protein>
    <submittedName>
        <fullName evidence="2">Uncharacterized protein</fullName>
    </submittedName>
</protein>
<keyword evidence="3" id="KW-1185">Reference proteome</keyword>
<feature type="coiled-coil region" evidence="1">
    <location>
        <begin position="303"/>
        <end position="365"/>
    </location>
</feature>
<keyword evidence="1" id="KW-0175">Coiled coil</keyword>
<reference evidence="2 3" key="1">
    <citation type="journal article" date="2015" name="Nat. Commun.">
        <title>Lucilia cuprina genome unlocks parasitic fly biology to underpin future interventions.</title>
        <authorList>
            <person name="Anstead C.A."/>
            <person name="Korhonen P.K."/>
            <person name="Young N.D."/>
            <person name="Hall R.S."/>
            <person name="Jex A.R."/>
            <person name="Murali S.C."/>
            <person name="Hughes D.S."/>
            <person name="Lee S.F."/>
            <person name="Perry T."/>
            <person name="Stroehlein A.J."/>
            <person name="Ansell B.R."/>
            <person name="Breugelmans B."/>
            <person name="Hofmann A."/>
            <person name="Qu J."/>
            <person name="Dugan S."/>
            <person name="Lee S.L."/>
            <person name="Chao H."/>
            <person name="Dinh H."/>
            <person name="Han Y."/>
            <person name="Doddapaneni H.V."/>
            <person name="Worley K.C."/>
            <person name="Muzny D.M."/>
            <person name="Ioannidis P."/>
            <person name="Waterhouse R.M."/>
            <person name="Zdobnov E.M."/>
            <person name="James P.J."/>
            <person name="Bagnall N.H."/>
            <person name="Kotze A.C."/>
            <person name="Gibbs R.A."/>
            <person name="Richards S."/>
            <person name="Batterham P."/>
            <person name="Gasser R.B."/>
        </authorList>
    </citation>
    <scope>NUCLEOTIDE SEQUENCE [LARGE SCALE GENOMIC DNA]</scope>
    <source>
        <strain evidence="2 3">LS</strain>
        <tissue evidence="2">Full body</tissue>
    </source>
</reference>
<organism evidence="2 3">
    <name type="scientific">Lucilia cuprina</name>
    <name type="common">Green bottle fly</name>
    <name type="synonym">Australian sheep blowfly</name>
    <dbReference type="NCBI Taxonomy" id="7375"/>
    <lineage>
        <taxon>Eukaryota</taxon>
        <taxon>Metazoa</taxon>
        <taxon>Ecdysozoa</taxon>
        <taxon>Arthropoda</taxon>
        <taxon>Hexapoda</taxon>
        <taxon>Insecta</taxon>
        <taxon>Pterygota</taxon>
        <taxon>Neoptera</taxon>
        <taxon>Endopterygota</taxon>
        <taxon>Diptera</taxon>
        <taxon>Brachycera</taxon>
        <taxon>Muscomorpha</taxon>
        <taxon>Oestroidea</taxon>
        <taxon>Calliphoridae</taxon>
        <taxon>Luciliinae</taxon>
        <taxon>Lucilia</taxon>
    </lineage>
</organism>
<comment type="caution">
    <text evidence="2">The sequence shown here is derived from an EMBL/GenBank/DDBJ whole genome shotgun (WGS) entry which is preliminary data.</text>
</comment>